<keyword evidence="1 5" id="KW-0699">rRNA-binding</keyword>
<dbReference type="Pfam" id="PF14693">
    <property type="entry name" value="Ribosomal_TL5_C"/>
    <property type="match status" value="1"/>
</dbReference>
<comment type="function">
    <text evidence="5">This is one of the proteins that binds to the 5S RNA in the ribosome where it forms part of the central protuberance.</text>
</comment>
<evidence type="ECO:0000256" key="4">
    <source>
        <dbReference type="ARBA" id="ARBA00023274"/>
    </source>
</evidence>
<dbReference type="InterPro" id="IPR001021">
    <property type="entry name" value="Ribosomal_bL25_long"/>
</dbReference>
<name>A0A0C1MV99_9RICK</name>
<dbReference type="AlphaFoldDB" id="A0A0C1MV99"/>
<proteinExistence type="inferred from homology"/>
<evidence type="ECO:0000313" key="8">
    <source>
        <dbReference type="EMBL" id="KIE06102.1"/>
    </source>
</evidence>
<evidence type="ECO:0000256" key="1">
    <source>
        <dbReference type="ARBA" id="ARBA00022730"/>
    </source>
</evidence>
<comment type="similarity">
    <text evidence="5">Belongs to the bacterial ribosomal protein bL25 family. CTC subfamily.</text>
</comment>
<keyword evidence="9" id="KW-1185">Reference proteome</keyword>
<feature type="domain" description="Large ribosomal subunit protein bL25 beta" evidence="7">
    <location>
        <begin position="110"/>
        <end position="192"/>
    </location>
</feature>
<dbReference type="EMBL" id="JSWE01000036">
    <property type="protein sequence ID" value="KIE06102.1"/>
    <property type="molecule type" value="Genomic_DNA"/>
</dbReference>
<comment type="caution">
    <text evidence="8">The sequence shown here is derived from an EMBL/GenBank/DDBJ whole genome shotgun (WGS) entry which is preliminary data.</text>
</comment>
<dbReference type="Proteomes" id="UP000031258">
    <property type="component" value="Unassembled WGS sequence"/>
</dbReference>
<dbReference type="GO" id="GO:0008097">
    <property type="term" value="F:5S rRNA binding"/>
    <property type="evidence" value="ECO:0007669"/>
    <property type="project" value="InterPro"/>
</dbReference>
<dbReference type="Pfam" id="PF01386">
    <property type="entry name" value="Ribosomal_L25p"/>
    <property type="match status" value="1"/>
</dbReference>
<evidence type="ECO:0000259" key="7">
    <source>
        <dbReference type="Pfam" id="PF14693"/>
    </source>
</evidence>
<dbReference type="Gene3D" id="2.40.240.10">
    <property type="entry name" value="Ribosomal Protein L25, Chain P"/>
    <property type="match status" value="1"/>
</dbReference>
<reference evidence="8 9" key="1">
    <citation type="submission" date="2014-11" db="EMBL/GenBank/DDBJ databases">
        <title>A Rickettsiales Symbiont of Amoebae With Ancient Features.</title>
        <authorList>
            <person name="Schulz F."/>
            <person name="Martijn J."/>
            <person name="Wascher F."/>
            <person name="Kostanjsek R."/>
            <person name="Ettema T.J."/>
            <person name="Horn M."/>
        </authorList>
    </citation>
    <scope>NUCLEOTIDE SEQUENCE [LARGE SCALE GENOMIC DNA]</scope>
    <source>
        <strain evidence="8 9">UWC36</strain>
    </source>
</reference>
<dbReference type="NCBIfam" id="TIGR00731">
    <property type="entry name" value="bL25_bact_ctc"/>
    <property type="match status" value="1"/>
</dbReference>
<gene>
    <name evidence="8" type="primary">rplY_2</name>
    <name evidence="5" type="synonym">ctc</name>
    <name evidence="5" type="synonym">rplY</name>
    <name evidence="8" type="ORF">NF27_BK00230</name>
</gene>
<feature type="domain" description="Large ribosomal subunit protein bL25 L25" evidence="6">
    <location>
        <begin position="15"/>
        <end position="101"/>
    </location>
</feature>
<evidence type="ECO:0000259" key="6">
    <source>
        <dbReference type="Pfam" id="PF01386"/>
    </source>
</evidence>
<accession>A0A0C1MV99</accession>
<dbReference type="CDD" id="cd00495">
    <property type="entry name" value="Ribosomal_L25_TL5_CTC"/>
    <property type="match status" value="1"/>
</dbReference>
<dbReference type="GO" id="GO:0022625">
    <property type="term" value="C:cytosolic large ribosomal subunit"/>
    <property type="evidence" value="ECO:0007669"/>
    <property type="project" value="TreeGrafter"/>
</dbReference>
<evidence type="ECO:0000313" key="9">
    <source>
        <dbReference type="Proteomes" id="UP000031258"/>
    </source>
</evidence>
<evidence type="ECO:0000256" key="5">
    <source>
        <dbReference type="HAMAP-Rule" id="MF_01334"/>
    </source>
</evidence>
<protein>
    <recommendedName>
        <fullName evidence="5">Large ribosomal subunit protein bL25</fullName>
    </recommendedName>
    <alternativeName>
        <fullName evidence="5">General stress protein CTC</fullName>
    </alternativeName>
</protein>
<dbReference type="InterPro" id="IPR020057">
    <property type="entry name" value="Ribosomal_bL25_b-dom"/>
</dbReference>
<keyword evidence="2 5" id="KW-0694">RNA-binding</keyword>
<organism evidence="8 9">
    <name type="scientific">Candidatus Jidaibacter acanthamoebae</name>
    <dbReference type="NCBI Taxonomy" id="86105"/>
    <lineage>
        <taxon>Bacteria</taxon>
        <taxon>Pseudomonadati</taxon>
        <taxon>Pseudomonadota</taxon>
        <taxon>Alphaproteobacteria</taxon>
        <taxon>Rickettsiales</taxon>
        <taxon>Candidatus Midichloriaceae</taxon>
        <taxon>Candidatus Jidaibacter</taxon>
    </lineage>
</organism>
<dbReference type="InterPro" id="IPR037121">
    <property type="entry name" value="Ribosomal_bL25_C"/>
</dbReference>
<dbReference type="PANTHER" id="PTHR33284">
    <property type="entry name" value="RIBOSOMAL PROTEIN L25/GLN-TRNA SYNTHETASE, ANTI-CODON-BINDING DOMAIN-CONTAINING PROTEIN"/>
    <property type="match status" value="1"/>
</dbReference>
<dbReference type="InterPro" id="IPR020930">
    <property type="entry name" value="Ribosomal_uL5_bac-type"/>
</dbReference>
<dbReference type="InterPro" id="IPR029751">
    <property type="entry name" value="Ribosomal_L25_dom"/>
</dbReference>
<dbReference type="PANTHER" id="PTHR33284:SF1">
    <property type="entry name" value="RIBOSOMAL PROTEIN L25_GLN-TRNA SYNTHETASE, ANTI-CODON-BINDING DOMAIN-CONTAINING PROTEIN"/>
    <property type="match status" value="1"/>
</dbReference>
<sequence length="208" mass="22978">MKRGLRYMAESIKMKAELKEKNGKGTTRALRREGRIPAIIYGGSHKEVMISLAQNEFIKEYNKGNIQAKLFEIELANETITAIPKIVQVHPVTDFPLHADFQEVSKDTTVKVSVHVKVINEEKSPGVKRGGVLNVATRSFLVYCHPTNIPEHIVVDVINLEIGKNIHINDLELPQGVVPLDQSNFVVVSVSGRSESTEETSAAEAPTA</sequence>
<dbReference type="Gene3D" id="2.170.120.20">
    <property type="entry name" value="Ribosomal protein L25, beta domain"/>
    <property type="match status" value="1"/>
</dbReference>
<dbReference type="NCBIfam" id="NF004128">
    <property type="entry name" value="PRK05618.1-2"/>
    <property type="match status" value="1"/>
</dbReference>
<comment type="subunit">
    <text evidence="5">Part of the 50S ribosomal subunit; part of the 5S rRNA/L5/L18/L25 subcomplex. Contacts the 5S rRNA. Binds to the 5S rRNA independently of L5 and L18.</text>
</comment>
<dbReference type="GO" id="GO:0006412">
    <property type="term" value="P:translation"/>
    <property type="evidence" value="ECO:0007669"/>
    <property type="project" value="UniProtKB-UniRule"/>
</dbReference>
<dbReference type="InterPro" id="IPR020056">
    <property type="entry name" value="Rbsml_bL25/Gln-tRNA_synth_N"/>
</dbReference>
<keyword evidence="3 5" id="KW-0689">Ribosomal protein</keyword>
<dbReference type="InterPro" id="IPR011035">
    <property type="entry name" value="Ribosomal_bL25/Gln-tRNA_synth"/>
</dbReference>
<dbReference type="SUPFAM" id="SSF50715">
    <property type="entry name" value="Ribosomal protein L25-like"/>
    <property type="match status" value="1"/>
</dbReference>
<evidence type="ECO:0000256" key="2">
    <source>
        <dbReference type="ARBA" id="ARBA00022884"/>
    </source>
</evidence>
<evidence type="ECO:0000256" key="3">
    <source>
        <dbReference type="ARBA" id="ARBA00022980"/>
    </source>
</evidence>
<dbReference type="GO" id="GO:0003735">
    <property type="term" value="F:structural constituent of ribosome"/>
    <property type="evidence" value="ECO:0007669"/>
    <property type="project" value="InterPro"/>
</dbReference>
<dbReference type="PATRIC" id="fig|86105.3.peg.102"/>
<dbReference type="STRING" id="86105.NF27_BK00230"/>
<dbReference type="HAMAP" id="MF_01334">
    <property type="entry name" value="Ribosomal_bL25_CTC"/>
    <property type="match status" value="1"/>
</dbReference>
<keyword evidence="4 5" id="KW-0687">Ribonucleoprotein</keyword>